<feature type="non-terminal residue" evidence="1">
    <location>
        <position position="40"/>
    </location>
</feature>
<evidence type="ECO:0000313" key="1">
    <source>
        <dbReference type="EMBL" id="CAG8701659.1"/>
    </source>
</evidence>
<accession>A0ACA9PI30</accession>
<evidence type="ECO:0000313" key="2">
    <source>
        <dbReference type="Proteomes" id="UP000789860"/>
    </source>
</evidence>
<protein>
    <submittedName>
        <fullName evidence="1">11287_t:CDS:1</fullName>
    </submittedName>
</protein>
<name>A0ACA9PI30_9GLOM</name>
<dbReference type="Proteomes" id="UP000789860">
    <property type="component" value="Unassembled WGS sequence"/>
</dbReference>
<reference evidence="1" key="1">
    <citation type="submission" date="2021-06" db="EMBL/GenBank/DDBJ databases">
        <authorList>
            <person name="Kallberg Y."/>
            <person name="Tangrot J."/>
            <person name="Rosling A."/>
        </authorList>
    </citation>
    <scope>NUCLEOTIDE SEQUENCE</scope>
    <source>
        <strain evidence="1">AU212A</strain>
    </source>
</reference>
<proteinExistence type="predicted"/>
<keyword evidence="2" id="KW-1185">Reference proteome</keyword>
<dbReference type="EMBL" id="CAJVPM010039774">
    <property type="protein sequence ID" value="CAG8701659.1"/>
    <property type="molecule type" value="Genomic_DNA"/>
</dbReference>
<organism evidence="1 2">
    <name type="scientific">Scutellospora calospora</name>
    <dbReference type="NCBI Taxonomy" id="85575"/>
    <lineage>
        <taxon>Eukaryota</taxon>
        <taxon>Fungi</taxon>
        <taxon>Fungi incertae sedis</taxon>
        <taxon>Mucoromycota</taxon>
        <taxon>Glomeromycotina</taxon>
        <taxon>Glomeromycetes</taxon>
        <taxon>Diversisporales</taxon>
        <taxon>Gigasporaceae</taxon>
        <taxon>Scutellospora</taxon>
    </lineage>
</organism>
<gene>
    <name evidence="1" type="ORF">SCALOS_LOCUS10517</name>
</gene>
<comment type="caution">
    <text evidence="1">The sequence shown here is derived from an EMBL/GenBank/DDBJ whole genome shotgun (WGS) entry which is preliminary data.</text>
</comment>
<sequence>LEALTKLDLILSEISLKEVIYGTELREKMNNRKMYLRGLT</sequence>
<feature type="non-terminal residue" evidence="1">
    <location>
        <position position="1"/>
    </location>
</feature>